<reference evidence="2" key="4">
    <citation type="submission" date="2019-03" db="UniProtKB">
        <authorList>
            <consortium name="EnsemblPlants"/>
        </authorList>
    </citation>
    <scope>IDENTIFICATION</scope>
</reference>
<evidence type="ECO:0000256" key="1">
    <source>
        <dbReference type="SAM" id="MobiDB-lite"/>
    </source>
</evidence>
<feature type="region of interest" description="Disordered" evidence="1">
    <location>
        <begin position="1"/>
        <end position="54"/>
    </location>
</feature>
<feature type="compositionally biased region" description="Pro residues" evidence="1">
    <location>
        <begin position="24"/>
        <end position="40"/>
    </location>
</feature>
<dbReference type="EnsemblPlants" id="AET7Gv20563600.1">
    <property type="protein sequence ID" value="AET7Gv20563600.1"/>
    <property type="gene ID" value="AET7Gv20563600"/>
</dbReference>
<sequence length="207" mass="22360">SLLQIPPNRPAHSRPFQTLLPQITDPPPPPPPPPTPPPSLPNTTSGRPVLPFPVRRRPTSLPPLSCHFHGSGPTWSLPDLAVWPHWWSMLPDLAAPGLINAAPVVHLPITAFPIVIPSASSKSAERVVACLLRSSSPTASPRTPSPSLPTPLPSEHVLFFVASSSRRVNRELHRHRVERSSSSSGLHHLGVQPCSTCCCGGRMARCW</sequence>
<dbReference type="EnsemblPlants" id="AET7Gv20563600.2">
    <property type="protein sequence ID" value="AET7Gv20563600.2"/>
    <property type="gene ID" value="AET7Gv20563600"/>
</dbReference>
<name>A0A453RFL5_AEGTS</name>
<organism evidence="2 3">
    <name type="scientific">Aegilops tauschii subsp. strangulata</name>
    <name type="common">Goatgrass</name>
    <dbReference type="NCBI Taxonomy" id="200361"/>
    <lineage>
        <taxon>Eukaryota</taxon>
        <taxon>Viridiplantae</taxon>
        <taxon>Streptophyta</taxon>
        <taxon>Embryophyta</taxon>
        <taxon>Tracheophyta</taxon>
        <taxon>Spermatophyta</taxon>
        <taxon>Magnoliopsida</taxon>
        <taxon>Liliopsida</taxon>
        <taxon>Poales</taxon>
        <taxon>Poaceae</taxon>
        <taxon>BOP clade</taxon>
        <taxon>Pooideae</taxon>
        <taxon>Triticodae</taxon>
        <taxon>Triticeae</taxon>
        <taxon>Triticinae</taxon>
        <taxon>Aegilops</taxon>
    </lineage>
</organism>
<feature type="compositionally biased region" description="Low complexity" evidence="1">
    <location>
        <begin position="41"/>
        <end position="53"/>
    </location>
</feature>
<dbReference type="Gramene" id="AET7Gv20563600.2">
    <property type="protein sequence ID" value="AET7Gv20563600.2"/>
    <property type="gene ID" value="AET7Gv20563600"/>
</dbReference>
<reference evidence="3" key="2">
    <citation type="journal article" date="2017" name="Nat. Plants">
        <title>The Aegilops tauschii genome reveals multiple impacts of transposons.</title>
        <authorList>
            <person name="Zhao G."/>
            <person name="Zou C."/>
            <person name="Li K."/>
            <person name="Wang K."/>
            <person name="Li T."/>
            <person name="Gao L."/>
            <person name="Zhang X."/>
            <person name="Wang H."/>
            <person name="Yang Z."/>
            <person name="Liu X."/>
            <person name="Jiang W."/>
            <person name="Mao L."/>
            <person name="Kong X."/>
            <person name="Jiao Y."/>
            <person name="Jia J."/>
        </authorList>
    </citation>
    <scope>NUCLEOTIDE SEQUENCE [LARGE SCALE GENOMIC DNA]</scope>
    <source>
        <strain evidence="3">cv. AL8/78</strain>
    </source>
</reference>
<accession>A0A453RFL5</accession>
<reference evidence="2" key="3">
    <citation type="journal article" date="2017" name="Nature">
        <title>Genome sequence of the progenitor of the wheat D genome Aegilops tauschii.</title>
        <authorList>
            <person name="Luo M.C."/>
            <person name="Gu Y.Q."/>
            <person name="Puiu D."/>
            <person name="Wang H."/>
            <person name="Twardziok S.O."/>
            <person name="Deal K.R."/>
            <person name="Huo N."/>
            <person name="Zhu T."/>
            <person name="Wang L."/>
            <person name="Wang Y."/>
            <person name="McGuire P.E."/>
            <person name="Liu S."/>
            <person name="Long H."/>
            <person name="Ramasamy R.K."/>
            <person name="Rodriguez J.C."/>
            <person name="Van S.L."/>
            <person name="Yuan L."/>
            <person name="Wang Z."/>
            <person name="Xia Z."/>
            <person name="Xiao L."/>
            <person name="Anderson O.D."/>
            <person name="Ouyang S."/>
            <person name="Liang Y."/>
            <person name="Zimin A.V."/>
            <person name="Pertea G."/>
            <person name="Qi P."/>
            <person name="Bennetzen J.L."/>
            <person name="Dai X."/>
            <person name="Dawson M.W."/>
            <person name="Muller H.G."/>
            <person name="Kugler K."/>
            <person name="Rivarola-Duarte L."/>
            <person name="Spannagl M."/>
            <person name="Mayer K.F.X."/>
            <person name="Lu F.H."/>
            <person name="Bevan M.W."/>
            <person name="Leroy P."/>
            <person name="Li P."/>
            <person name="You F.M."/>
            <person name="Sun Q."/>
            <person name="Liu Z."/>
            <person name="Lyons E."/>
            <person name="Wicker T."/>
            <person name="Salzberg S.L."/>
            <person name="Devos K.M."/>
            <person name="Dvorak J."/>
        </authorList>
    </citation>
    <scope>NUCLEOTIDE SEQUENCE [LARGE SCALE GENOMIC DNA]</scope>
    <source>
        <strain evidence="2">cv. AL8/78</strain>
    </source>
</reference>
<reference evidence="3" key="1">
    <citation type="journal article" date="2014" name="Science">
        <title>Ancient hybridizations among the ancestral genomes of bread wheat.</title>
        <authorList>
            <consortium name="International Wheat Genome Sequencing Consortium,"/>
            <person name="Marcussen T."/>
            <person name="Sandve S.R."/>
            <person name="Heier L."/>
            <person name="Spannagl M."/>
            <person name="Pfeifer M."/>
            <person name="Jakobsen K.S."/>
            <person name="Wulff B.B."/>
            <person name="Steuernagel B."/>
            <person name="Mayer K.F."/>
            <person name="Olsen O.A."/>
        </authorList>
    </citation>
    <scope>NUCLEOTIDE SEQUENCE [LARGE SCALE GENOMIC DNA]</scope>
    <source>
        <strain evidence="3">cv. AL8/78</strain>
    </source>
</reference>
<dbReference type="AlphaFoldDB" id="A0A453RFL5"/>
<dbReference type="Gramene" id="AET7Gv20563600.1">
    <property type="protein sequence ID" value="AET7Gv20563600.1"/>
    <property type="gene ID" value="AET7Gv20563600"/>
</dbReference>
<keyword evidence="3" id="KW-1185">Reference proteome</keyword>
<evidence type="ECO:0000313" key="2">
    <source>
        <dbReference type="EnsemblPlants" id="AET7Gv20563600.2"/>
    </source>
</evidence>
<protein>
    <submittedName>
        <fullName evidence="2">Uncharacterized protein</fullName>
    </submittedName>
</protein>
<reference evidence="2" key="5">
    <citation type="journal article" date="2021" name="G3 (Bethesda)">
        <title>Aegilops tauschii genome assembly Aet v5.0 features greater sequence contiguity and improved annotation.</title>
        <authorList>
            <person name="Wang L."/>
            <person name="Zhu T."/>
            <person name="Rodriguez J.C."/>
            <person name="Deal K.R."/>
            <person name="Dubcovsky J."/>
            <person name="McGuire P.E."/>
            <person name="Lux T."/>
            <person name="Spannagl M."/>
            <person name="Mayer K.F.X."/>
            <person name="Baldrich P."/>
            <person name="Meyers B.C."/>
            <person name="Huo N."/>
            <person name="Gu Y.Q."/>
            <person name="Zhou H."/>
            <person name="Devos K.M."/>
            <person name="Bennetzen J.L."/>
            <person name="Unver T."/>
            <person name="Budak H."/>
            <person name="Gulick P.J."/>
            <person name="Galiba G."/>
            <person name="Kalapos B."/>
            <person name="Nelson D.R."/>
            <person name="Li P."/>
            <person name="You F.M."/>
            <person name="Luo M.C."/>
            <person name="Dvorak J."/>
        </authorList>
    </citation>
    <scope>NUCLEOTIDE SEQUENCE [LARGE SCALE GENOMIC DNA]</scope>
    <source>
        <strain evidence="2">cv. AL8/78</strain>
    </source>
</reference>
<proteinExistence type="predicted"/>
<dbReference type="Proteomes" id="UP000015105">
    <property type="component" value="Chromosome 7D"/>
</dbReference>
<evidence type="ECO:0000313" key="3">
    <source>
        <dbReference type="Proteomes" id="UP000015105"/>
    </source>
</evidence>